<dbReference type="Gene3D" id="1.20.950.20">
    <property type="entry name" value="Transmembrane di-heme cytochromes, Chain C"/>
    <property type="match status" value="1"/>
</dbReference>
<evidence type="ECO:0000256" key="13">
    <source>
        <dbReference type="SAM" id="Phobius"/>
    </source>
</evidence>
<keyword evidence="9 13" id="KW-1133">Transmembrane helix</keyword>
<comment type="caution">
    <text evidence="15">The sequence shown here is derived from an EMBL/GenBank/DDBJ whole genome shotgun (WGS) entry which is preliminary data.</text>
</comment>
<evidence type="ECO:0000256" key="11">
    <source>
        <dbReference type="ARBA" id="ARBA00023136"/>
    </source>
</evidence>
<keyword evidence="16" id="KW-1185">Reference proteome</keyword>
<dbReference type="GO" id="GO:0005886">
    <property type="term" value="C:plasma membrane"/>
    <property type="evidence" value="ECO:0007669"/>
    <property type="project" value="UniProtKB-SubCell"/>
</dbReference>
<dbReference type="RefSeq" id="WP_111537990.1">
    <property type="nucleotide sequence ID" value="NZ_QKZL01000013.1"/>
</dbReference>
<dbReference type="Pfam" id="PF01292">
    <property type="entry name" value="Ni_hydr_CYTB"/>
    <property type="match status" value="1"/>
</dbReference>
<keyword evidence="4" id="KW-1003">Cell membrane</keyword>
<keyword evidence="11 13" id="KW-0472">Membrane</keyword>
<name>A0A2W7PY33_9RHOB</name>
<evidence type="ECO:0000256" key="12">
    <source>
        <dbReference type="ARBA" id="ARBA00037975"/>
    </source>
</evidence>
<dbReference type="OrthoDB" id="8156287at2"/>
<dbReference type="PANTHER" id="PTHR30529">
    <property type="entry name" value="CYTOCHROME B561"/>
    <property type="match status" value="1"/>
</dbReference>
<comment type="cofactor">
    <cofactor evidence="1">
        <name>heme b</name>
        <dbReference type="ChEBI" id="CHEBI:60344"/>
    </cofactor>
</comment>
<keyword evidence="8" id="KW-0249">Electron transport</keyword>
<dbReference type="Proteomes" id="UP000248916">
    <property type="component" value="Unassembled WGS sequence"/>
</dbReference>
<accession>A0A2W7PY33</accession>
<sequence>MTHGYATPARLLHWTTALLVFAMVAAGIVMTRDGISRPLQDTLFIFHKNAGVAVMLLVLLRVGWRMADPPGERARLPAWQERAAALNHAALYLLLFVMPLSGYIRVRAGGFPVEALDALGIPSLVPRSENLAGIAQGVHFYAAWALGLLVALHVAAALYHSVVRRDAVLARMWPPIRQG</sequence>
<evidence type="ECO:0000256" key="1">
    <source>
        <dbReference type="ARBA" id="ARBA00001970"/>
    </source>
</evidence>
<dbReference type="GO" id="GO:0020037">
    <property type="term" value="F:heme binding"/>
    <property type="evidence" value="ECO:0007669"/>
    <property type="project" value="TreeGrafter"/>
</dbReference>
<evidence type="ECO:0000313" key="15">
    <source>
        <dbReference type="EMBL" id="PZX14469.1"/>
    </source>
</evidence>
<keyword evidence="7" id="KW-0479">Metal-binding</keyword>
<dbReference type="SUPFAM" id="SSF81342">
    <property type="entry name" value="Transmembrane di-heme cytochromes"/>
    <property type="match status" value="1"/>
</dbReference>
<evidence type="ECO:0000256" key="4">
    <source>
        <dbReference type="ARBA" id="ARBA00022475"/>
    </source>
</evidence>
<dbReference type="AlphaFoldDB" id="A0A2W7PY33"/>
<proteinExistence type="inferred from homology"/>
<evidence type="ECO:0000256" key="6">
    <source>
        <dbReference type="ARBA" id="ARBA00022692"/>
    </source>
</evidence>
<evidence type="ECO:0000256" key="3">
    <source>
        <dbReference type="ARBA" id="ARBA00022448"/>
    </source>
</evidence>
<evidence type="ECO:0000256" key="7">
    <source>
        <dbReference type="ARBA" id="ARBA00022723"/>
    </source>
</evidence>
<keyword evidence="3" id="KW-0813">Transport</keyword>
<feature type="transmembrane region" description="Helical" evidence="13">
    <location>
        <begin position="85"/>
        <end position="104"/>
    </location>
</feature>
<evidence type="ECO:0000256" key="10">
    <source>
        <dbReference type="ARBA" id="ARBA00023004"/>
    </source>
</evidence>
<dbReference type="PANTHER" id="PTHR30529:SF1">
    <property type="entry name" value="CYTOCHROME B561 HOMOLOG 2"/>
    <property type="match status" value="1"/>
</dbReference>
<organism evidence="15 16">
    <name type="scientific">Palleronia aestuarii</name>
    <dbReference type="NCBI Taxonomy" id="568105"/>
    <lineage>
        <taxon>Bacteria</taxon>
        <taxon>Pseudomonadati</taxon>
        <taxon>Pseudomonadota</taxon>
        <taxon>Alphaproteobacteria</taxon>
        <taxon>Rhodobacterales</taxon>
        <taxon>Roseobacteraceae</taxon>
        <taxon>Palleronia</taxon>
    </lineage>
</organism>
<comment type="similarity">
    <text evidence="12">Belongs to the cytochrome b561 family.</text>
</comment>
<comment type="subcellular location">
    <subcellularLocation>
        <location evidence="2">Cell membrane</location>
        <topology evidence="2">Multi-pass membrane protein</topology>
    </subcellularLocation>
</comment>
<gene>
    <name evidence="15" type="ORF">LX81_02843</name>
</gene>
<feature type="domain" description="Cytochrome b561 bacterial/Ni-hydrogenase" evidence="14">
    <location>
        <begin position="5"/>
        <end position="174"/>
    </location>
</feature>
<feature type="transmembrane region" description="Helical" evidence="13">
    <location>
        <begin position="12"/>
        <end position="31"/>
    </location>
</feature>
<dbReference type="EMBL" id="QKZL01000013">
    <property type="protein sequence ID" value="PZX14469.1"/>
    <property type="molecule type" value="Genomic_DNA"/>
</dbReference>
<evidence type="ECO:0000256" key="8">
    <source>
        <dbReference type="ARBA" id="ARBA00022982"/>
    </source>
</evidence>
<dbReference type="GO" id="GO:0009055">
    <property type="term" value="F:electron transfer activity"/>
    <property type="evidence" value="ECO:0007669"/>
    <property type="project" value="InterPro"/>
</dbReference>
<protein>
    <submittedName>
        <fullName evidence="15">Cytochrome b561</fullName>
    </submittedName>
</protein>
<evidence type="ECO:0000256" key="2">
    <source>
        <dbReference type="ARBA" id="ARBA00004651"/>
    </source>
</evidence>
<keyword evidence="6 13" id="KW-0812">Transmembrane</keyword>
<feature type="transmembrane region" description="Helical" evidence="13">
    <location>
        <begin position="141"/>
        <end position="162"/>
    </location>
</feature>
<dbReference type="GO" id="GO:0046872">
    <property type="term" value="F:metal ion binding"/>
    <property type="evidence" value="ECO:0007669"/>
    <property type="project" value="UniProtKB-KW"/>
</dbReference>
<dbReference type="InterPro" id="IPR052168">
    <property type="entry name" value="Cytochrome_b561_oxidase"/>
</dbReference>
<evidence type="ECO:0000256" key="5">
    <source>
        <dbReference type="ARBA" id="ARBA00022617"/>
    </source>
</evidence>
<feature type="transmembrane region" description="Helical" evidence="13">
    <location>
        <begin position="43"/>
        <end position="64"/>
    </location>
</feature>
<dbReference type="InterPro" id="IPR011577">
    <property type="entry name" value="Cyt_b561_bac/Ni-Hgenase"/>
</dbReference>
<dbReference type="InterPro" id="IPR016174">
    <property type="entry name" value="Di-haem_cyt_TM"/>
</dbReference>
<keyword evidence="5" id="KW-0349">Heme</keyword>
<evidence type="ECO:0000259" key="14">
    <source>
        <dbReference type="Pfam" id="PF01292"/>
    </source>
</evidence>
<reference evidence="15 16" key="1">
    <citation type="submission" date="2018-06" db="EMBL/GenBank/DDBJ databases">
        <title>Genomic Encyclopedia of Archaeal and Bacterial Type Strains, Phase II (KMG-II): from individual species to whole genera.</title>
        <authorList>
            <person name="Goeker M."/>
        </authorList>
    </citation>
    <scope>NUCLEOTIDE SEQUENCE [LARGE SCALE GENOMIC DNA]</scope>
    <source>
        <strain evidence="15 16">DSM 22009</strain>
    </source>
</reference>
<dbReference type="GO" id="GO:0022904">
    <property type="term" value="P:respiratory electron transport chain"/>
    <property type="evidence" value="ECO:0007669"/>
    <property type="project" value="InterPro"/>
</dbReference>
<keyword evidence="10" id="KW-0408">Iron</keyword>
<evidence type="ECO:0000256" key="9">
    <source>
        <dbReference type="ARBA" id="ARBA00022989"/>
    </source>
</evidence>
<evidence type="ECO:0000313" key="16">
    <source>
        <dbReference type="Proteomes" id="UP000248916"/>
    </source>
</evidence>